<comment type="domain">
    <text evidence="7">The DHHC domain is required for palmitoyltransferase activity.</text>
</comment>
<feature type="compositionally biased region" description="Basic and acidic residues" evidence="8">
    <location>
        <begin position="499"/>
        <end position="528"/>
    </location>
</feature>
<keyword evidence="7" id="KW-0012">Acyltransferase</keyword>
<organism evidence="10 11">
    <name type="scientific">Plakobranchus ocellatus</name>
    <dbReference type="NCBI Taxonomy" id="259542"/>
    <lineage>
        <taxon>Eukaryota</taxon>
        <taxon>Metazoa</taxon>
        <taxon>Spiralia</taxon>
        <taxon>Lophotrochozoa</taxon>
        <taxon>Mollusca</taxon>
        <taxon>Gastropoda</taxon>
        <taxon>Heterobranchia</taxon>
        <taxon>Euthyneura</taxon>
        <taxon>Panpulmonata</taxon>
        <taxon>Sacoglossa</taxon>
        <taxon>Placobranchoidea</taxon>
        <taxon>Plakobranchidae</taxon>
        <taxon>Plakobranchus</taxon>
    </lineage>
</organism>
<evidence type="ECO:0000256" key="1">
    <source>
        <dbReference type="ARBA" id="ARBA00004141"/>
    </source>
</evidence>
<evidence type="ECO:0000256" key="3">
    <source>
        <dbReference type="ARBA" id="ARBA00022989"/>
    </source>
</evidence>
<dbReference type="Proteomes" id="UP000735302">
    <property type="component" value="Unassembled WGS sequence"/>
</dbReference>
<feature type="compositionally biased region" description="Pro residues" evidence="8">
    <location>
        <begin position="443"/>
        <end position="456"/>
    </location>
</feature>
<feature type="compositionally biased region" description="Polar residues" evidence="8">
    <location>
        <begin position="570"/>
        <end position="579"/>
    </location>
</feature>
<dbReference type="PANTHER" id="PTHR12349">
    <property type="entry name" value="ANKYRIN REPEAT AND LEM DOMAIN-CONTAINING PROTEIN 2"/>
    <property type="match status" value="1"/>
</dbReference>
<evidence type="ECO:0000256" key="8">
    <source>
        <dbReference type="SAM" id="MobiDB-lite"/>
    </source>
</evidence>
<gene>
    <name evidence="10" type="ORF">PoB_002611100</name>
</gene>
<feature type="transmembrane region" description="Helical" evidence="7">
    <location>
        <begin position="180"/>
        <end position="206"/>
    </location>
</feature>
<sequence length="851" mass="93756">MTKCELSTRIIPATCAWSLIIVCTGLYFAFVSRYLMENYNYAFPIVQGVITLFMMLNLCLSTFMDPGIFPRAPDDEAKDDDFRSPLYKAIDIKGVPTRMKWCTTCQFYRPPRSSHCSSCDNCIDTFDHHCPWLNNCIGRRNYRYFFTFLLTLCVHIVTIFAQCVVYALDHNSDLLRPGPIISIVIMVIIAIIITPVFGLTGFHMFLVAKGTTTNEQVTGKFKGGPNPFTRGCIKNCCYVFYGPRWPKLMGYIPRTKTVKLDSSKITYTAAGNNVRINQGSNSNGIRSVNKNHNWRPRSTHEHDEYFDKSSQSCEHDEYLDKSSQSIDCEPAVHSVTRKQGGSYTNLFDSTVPTTSLGGSLQARSQLNSKRPSSPPGLRQAASKNTFDRPAGKLSSSHSIQNGNGLGRHKAPLVMGEEDAVLGGGAPQPSSIIGSPGIKRSMPLPGPQSPNLPPRAPTKPSGRVNSPSTPKGAIRPSYLPHSPSPSRDASTSGPLPSHSPIKDRARNFYPSRSRENLVRSKENLDRSRESLSGARSPGDAFNTSRDQLASSRSHLATSTEKLKKAGDSAFEQRSVSSNTLDHAARDGSSNLFTRTKDYRVRDQIDGSKTLDRGQLTQAEAKDKDIHRRGSESRVRESSNTRDQRDRDRSRSFDFDPPHSKSAGVSQDQDKVLMYGFGGSRERSLPRNPSDSSQIRAGSLSPTGPQTAIGRHPLQSRSSTSSSAVRASSEHNHPSATGSLRSAVAPHHQHHHYPPSPSPYSGGPGIQHNLSFGASSMSSRHPSQSSFVSSTTSSTQPLAQHPDGRPMSFVRALQVTDAVEIRDKRINERLRRQSQSARKESAKSVYDTYEASV</sequence>
<comment type="similarity">
    <text evidence="5">Belongs to the DHHC palmitoyltransferase family. ERF2/ZDHHC9 subfamily.</text>
</comment>
<dbReference type="AlphaFoldDB" id="A0AAV3ZKE7"/>
<feature type="compositionally biased region" description="Polar residues" evidence="8">
    <location>
        <begin position="278"/>
        <end position="291"/>
    </location>
</feature>
<evidence type="ECO:0000256" key="4">
    <source>
        <dbReference type="ARBA" id="ARBA00023136"/>
    </source>
</evidence>
<evidence type="ECO:0000259" key="9">
    <source>
        <dbReference type="Pfam" id="PF01529"/>
    </source>
</evidence>
<feature type="region of interest" description="Disordered" evidence="8">
    <location>
        <begin position="828"/>
        <end position="851"/>
    </location>
</feature>
<feature type="compositionally biased region" description="Polar residues" evidence="8">
    <location>
        <begin position="540"/>
        <end position="558"/>
    </location>
</feature>
<dbReference type="EMBL" id="BLXT01003003">
    <property type="protein sequence ID" value="GFN99605.1"/>
    <property type="molecule type" value="Genomic_DNA"/>
</dbReference>
<dbReference type="GO" id="GO:0019706">
    <property type="term" value="F:protein-cysteine S-palmitoyltransferase activity"/>
    <property type="evidence" value="ECO:0007669"/>
    <property type="project" value="UniProtKB-EC"/>
</dbReference>
<dbReference type="PANTHER" id="PTHR12349:SF2">
    <property type="entry name" value="PALMITOYLTRANSFERASE ZDHHC8"/>
    <property type="match status" value="1"/>
</dbReference>
<feature type="compositionally biased region" description="Polar residues" evidence="8">
    <location>
        <begin position="393"/>
        <end position="402"/>
    </location>
</feature>
<feature type="transmembrane region" description="Helical" evidence="7">
    <location>
        <begin position="12"/>
        <end position="35"/>
    </location>
</feature>
<feature type="region of interest" description="Disordered" evidence="8">
    <location>
        <begin position="364"/>
        <end position="806"/>
    </location>
</feature>
<comment type="catalytic activity">
    <reaction evidence="6">
        <text>L-cysteinyl-[protein] + hexadecanoyl-CoA = S-hexadecanoyl-L-cysteinyl-[protein] + CoA</text>
        <dbReference type="Rhea" id="RHEA:36683"/>
        <dbReference type="Rhea" id="RHEA-COMP:10131"/>
        <dbReference type="Rhea" id="RHEA-COMP:11032"/>
        <dbReference type="ChEBI" id="CHEBI:29950"/>
        <dbReference type="ChEBI" id="CHEBI:57287"/>
        <dbReference type="ChEBI" id="CHEBI:57379"/>
        <dbReference type="ChEBI" id="CHEBI:74151"/>
        <dbReference type="EC" id="2.3.1.225"/>
    </reaction>
    <physiologicalReaction direction="left-to-right" evidence="6">
        <dbReference type="Rhea" id="RHEA:36684"/>
    </physiologicalReaction>
</comment>
<dbReference type="InterPro" id="IPR001594">
    <property type="entry name" value="Palmitoyltrfase_DHHC"/>
</dbReference>
<feature type="compositionally biased region" description="Basic and acidic residues" evidence="8">
    <location>
        <begin position="618"/>
        <end position="657"/>
    </location>
</feature>
<comment type="subcellular location">
    <subcellularLocation>
        <location evidence="1">Membrane</location>
        <topology evidence="1">Multi-pass membrane protein</topology>
    </subcellularLocation>
</comment>
<feature type="domain" description="Palmitoyltransferase DHHC" evidence="9">
    <location>
        <begin position="98"/>
        <end position="218"/>
    </location>
</feature>
<feature type="compositionally biased region" description="Low complexity" evidence="8">
    <location>
        <begin position="773"/>
        <end position="793"/>
    </location>
</feature>
<evidence type="ECO:0000256" key="7">
    <source>
        <dbReference type="RuleBase" id="RU079119"/>
    </source>
</evidence>
<feature type="compositionally biased region" description="Basic and acidic residues" evidence="8">
    <location>
        <begin position="593"/>
        <end position="610"/>
    </location>
</feature>
<evidence type="ECO:0000313" key="11">
    <source>
        <dbReference type="Proteomes" id="UP000735302"/>
    </source>
</evidence>
<dbReference type="PROSITE" id="PS50216">
    <property type="entry name" value="DHHC"/>
    <property type="match status" value="1"/>
</dbReference>
<accession>A0AAV3ZKE7</accession>
<dbReference type="Pfam" id="PF01529">
    <property type="entry name" value="DHHC"/>
    <property type="match status" value="1"/>
</dbReference>
<evidence type="ECO:0000256" key="6">
    <source>
        <dbReference type="ARBA" id="ARBA00047790"/>
    </source>
</evidence>
<keyword evidence="11" id="KW-1185">Reference proteome</keyword>
<evidence type="ECO:0000256" key="2">
    <source>
        <dbReference type="ARBA" id="ARBA00022692"/>
    </source>
</evidence>
<dbReference type="EC" id="2.3.1.225" evidence="7"/>
<feature type="transmembrane region" description="Helical" evidence="7">
    <location>
        <begin position="144"/>
        <end position="168"/>
    </location>
</feature>
<feature type="region of interest" description="Disordered" evidence="8">
    <location>
        <begin position="278"/>
        <end position="305"/>
    </location>
</feature>
<protein>
    <recommendedName>
        <fullName evidence="7">Palmitoyltransferase</fullName>
        <ecNumber evidence="7">2.3.1.225</ecNumber>
    </recommendedName>
</protein>
<keyword evidence="2 7" id="KW-0812">Transmembrane</keyword>
<feature type="compositionally biased region" description="Polar residues" evidence="8">
    <location>
        <begin position="685"/>
        <end position="704"/>
    </location>
</feature>
<feature type="compositionally biased region" description="Basic and acidic residues" evidence="8">
    <location>
        <begin position="828"/>
        <end position="840"/>
    </location>
</feature>
<dbReference type="GO" id="GO:0016020">
    <property type="term" value="C:membrane"/>
    <property type="evidence" value="ECO:0007669"/>
    <property type="project" value="UniProtKB-SubCell"/>
</dbReference>
<feature type="compositionally biased region" description="Low complexity" evidence="8">
    <location>
        <begin position="714"/>
        <end position="725"/>
    </location>
</feature>
<proteinExistence type="inferred from homology"/>
<reference evidence="10 11" key="1">
    <citation type="journal article" date="2021" name="Elife">
        <title>Chloroplast acquisition without the gene transfer in kleptoplastic sea slugs, Plakobranchus ocellatus.</title>
        <authorList>
            <person name="Maeda T."/>
            <person name="Takahashi S."/>
            <person name="Yoshida T."/>
            <person name="Shimamura S."/>
            <person name="Takaki Y."/>
            <person name="Nagai Y."/>
            <person name="Toyoda A."/>
            <person name="Suzuki Y."/>
            <person name="Arimoto A."/>
            <person name="Ishii H."/>
            <person name="Satoh N."/>
            <person name="Nishiyama T."/>
            <person name="Hasebe M."/>
            <person name="Maruyama T."/>
            <person name="Minagawa J."/>
            <person name="Obokata J."/>
            <person name="Shigenobu S."/>
        </authorList>
    </citation>
    <scope>NUCLEOTIDE SEQUENCE [LARGE SCALE GENOMIC DNA]</scope>
</reference>
<keyword evidence="4 7" id="KW-0472">Membrane</keyword>
<keyword evidence="3 7" id="KW-1133">Transmembrane helix</keyword>
<keyword evidence="7" id="KW-0808">Transferase</keyword>
<comment type="caution">
    <text evidence="10">The sequence shown here is derived from an EMBL/GenBank/DDBJ whole genome shotgun (WGS) entry which is preliminary data.</text>
</comment>
<evidence type="ECO:0000313" key="10">
    <source>
        <dbReference type="EMBL" id="GFN99605.1"/>
    </source>
</evidence>
<evidence type="ECO:0000256" key="5">
    <source>
        <dbReference type="ARBA" id="ARBA00023463"/>
    </source>
</evidence>
<name>A0AAV3ZKE7_9GAST</name>
<feature type="transmembrane region" description="Helical" evidence="7">
    <location>
        <begin position="41"/>
        <end position="63"/>
    </location>
</feature>
<feature type="compositionally biased region" description="Polar residues" evidence="8">
    <location>
        <begin position="483"/>
        <end position="493"/>
    </location>
</feature>